<dbReference type="EMBL" id="PVZF01000008">
    <property type="protein sequence ID" value="PRY13468.1"/>
    <property type="molecule type" value="Genomic_DNA"/>
</dbReference>
<accession>A0A2T0R1M2</accession>
<dbReference type="RefSeq" id="WP_106212283.1">
    <property type="nucleotide sequence ID" value="NZ_PVZF01000008.1"/>
</dbReference>
<dbReference type="AlphaFoldDB" id="A0A2T0R1M2"/>
<feature type="compositionally biased region" description="Low complexity" evidence="1">
    <location>
        <begin position="78"/>
        <end position="94"/>
    </location>
</feature>
<organism evidence="3 4">
    <name type="scientific">Kineococcus rhizosphaerae</name>
    <dbReference type="NCBI Taxonomy" id="559628"/>
    <lineage>
        <taxon>Bacteria</taxon>
        <taxon>Bacillati</taxon>
        <taxon>Actinomycetota</taxon>
        <taxon>Actinomycetes</taxon>
        <taxon>Kineosporiales</taxon>
        <taxon>Kineosporiaceae</taxon>
        <taxon>Kineococcus</taxon>
    </lineage>
</organism>
<feature type="transmembrane region" description="Helical" evidence="2">
    <location>
        <begin position="12"/>
        <end position="29"/>
    </location>
</feature>
<keyword evidence="4" id="KW-1185">Reference proteome</keyword>
<sequence length="100" mass="10221">MVRGFTELSARSSVAFLVLPLLAAVVLLGNHGVLLATLAVAASFLAGVVVLRALVAELVAAVVPSRPHERREPSDTLPQNAPAAAGNPQPRAPGTNPLPC</sequence>
<comment type="caution">
    <text evidence="3">The sequence shown here is derived from an EMBL/GenBank/DDBJ whole genome shotgun (WGS) entry which is preliminary data.</text>
</comment>
<name>A0A2T0R1M2_9ACTN</name>
<reference evidence="3 4" key="1">
    <citation type="submission" date="2018-03" db="EMBL/GenBank/DDBJ databases">
        <title>Genomic Encyclopedia of Archaeal and Bacterial Type Strains, Phase II (KMG-II): from individual species to whole genera.</title>
        <authorList>
            <person name="Goeker M."/>
        </authorList>
    </citation>
    <scope>NUCLEOTIDE SEQUENCE [LARGE SCALE GENOMIC DNA]</scope>
    <source>
        <strain evidence="3 4">DSM 19711</strain>
    </source>
</reference>
<feature type="region of interest" description="Disordered" evidence="1">
    <location>
        <begin position="65"/>
        <end position="100"/>
    </location>
</feature>
<evidence type="ECO:0000256" key="2">
    <source>
        <dbReference type="SAM" id="Phobius"/>
    </source>
</evidence>
<feature type="transmembrane region" description="Helical" evidence="2">
    <location>
        <begin position="35"/>
        <end position="63"/>
    </location>
</feature>
<keyword evidence="2" id="KW-0472">Membrane</keyword>
<keyword evidence="2" id="KW-0812">Transmembrane</keyword>
<evidence type="ECO:0000256" key="1">
    <source>
        <dbReference type="SAM" id="MobiDB-lite"/>
    </source>
</evidence>
<gene>
    <name evidence="3" type="ORF">CLV37_108138</name>
</gene>
<keyword evidence="2" id="KW-1133">Transmembrane helix</keyword>
<protein>
    <submittedName>
        <fullName evidence="3">Uncharacterized protein</fullName>
    </submittedName>
</protein>
<evidence type="ECO:0000313" key="4">
    <source>
        <dbReference type="Proteomes" id="UP000238083"/>
    </source>
</evidence>
<evidence type="ECO:0000313" key="3">
    <source>
        <dbReference type="EMBL" id="PRY13468.1"/>
    </source>
</evidence>
<dbReference type="Proteomes" id="UP000238083">
    <property type="component" value="Unassembled WGS sequence"/>
</dbReference>
<proteinExistence type="predicted"/>